<proteinExistence type="predicted"/>
<organism evidence="1 2">
    <name type="scientific">Araneus ventricosus</name>
    <name type="common">Orbweaver spider</name>
    <name type="synonym">Epeira ventricosa</name>
    <dbReference type="NCBI Taxonomy" id="182803"/>
    <lineage>
        <taxon>Eukaryota</taxon>
        <taxon>Metazoa</taxon>
        <taxon>Ecdysozoa</taxon>
        <taxon>Arthropoda</taxon>
        <taxon>Chelicerata</taxon>
        <taxon>Arachnida</taxon>
        <taxon>Araneae</taxon>
        <taxon>Araneomorphae</taxon>
        <taxon>Entelegynae</taxon>
        <taxon>Araneoidea</taxon>
        <taxon>Araneidae</taxon>
        <taxon>Araneus</taxon>
    </lineage>
</organism>
<keyword evidence="2" id="KW-1185">Reference proteome</keyword>
<accession>A0A4Y2J1U2</accession>
<dbReference type="Proteomes" id="UP000499080">
    <property type="component" value="Unassembled WGS sequence"/>
</dbReference>
<evidence type="ECO:0000313" key="1">
    <source>
        <dbReference type="EMBL" id="GBM84143.1"/>
    </source>
</evidence>
<dbReference type="EMBL" id="BGPR01003135">
    <property type="protein sequence ID" value="GBM84143.1"/>
    <property type="molecule type" value="Genomic_DNA"/>
</dbReference>
<dbReference type="AlphaFoldDB" id="A0A4Y2J1U2"/>
<protein>
    <submittedName>
        <fullName evidence="1">Uncharacterized protein</fullName>
    </submittedName>
</protein>
<gene>
    <name evidence="1" type="ORF">AVEN_24512_1</name>
</gene>
<name>A0A4Y2J1U2_ARAVE</name>
<evidence type="ECO:0000313" key="2">
    <source>
        <dbReference type="Proteomes" id="UP000499080"/>
    </source>
</evidence>
<sequence>MARSSTKVTQRLSVQMGISQSSAMRIFRADKWHPYELKMLQIADASRSGRPNMATDEGTSTPVLVAMTRISTKRTRRLSVQMRITNAVPCAFCGIISGT</sequence>
<comment type="caution">
    <text evidence="1">The sequence shown here is derived from an EMBL/GenBank/DDBJ whole genome shotgun (WGS) entry which is preliminary data.</text>
</comment>
<reference evidence="1 2" key="1">
    <citation type="journal article" date="2019" name="Sci. Rep.">
        <title>Orb-weaving spider Araneus ventricosus genome elucidates the spidroin gene catalogue.</title>
        <authorList>
            <person name="Kono N."/>
            <person name="Nakamura H."/>
            <person name="Ohtoshi R."/>
            <person name="Moran D.A.P."/>
            <person name="Shinohara A."/>
            <person name="Yoshida Y."/>
            <person name="Fujiwara M."/>
            <person name="Mori M."/>
            <person name="Tomita M."/>
            <person name="Arakawa K."/>
        </authorList>
    </citation>
    <scope>NUCLEOTIDE SEQUENCE [LARGE SCALE GENOMIC DNA]</scope>
</reference>